<keyword evidence="3" id="KW-1185">Reference proteome</keyword>
<evidence type="ECO:0000313" key="2">
    <source>
        <dbReference type="EMBL" id="KAK3585222.1"/>
    </source>
</evidence>
<feature type="compositionally biased region" description="Polar residues" evidence="1">
    <location>
        <begin position="64"/>
        <end position="76"/>
    </location>
</feature>
<name>A0AAE0S4R1_9BIVA</name>
<evidence type="ECO:0000313" key="3">
    <source>
        <dbReference type="Proteomes" id="UP001195483"/>
    </source>
</evidence>
<protein>
    <submittedName>
        <fullName evidence="2">Uncharacterized protein</fullName>
    </submittedName>
</protein>
<accession>A0AAE0S4R1</accession>
<reference evidence="2" key="3">
    <citation type="submission" date="2023-05" db="EMBL/GenBank/DDBJ databases">
        <authorList>
            <person name="Smith C.H."/>
        </authorList>
    </citation>
    <scope>NUCLEOTIDE SEQUENCE</scope>
    <source>
        <strain evidence="2">CHS0354</strain>
        <tissue evidence="2">Mantle</tissue>
    </source>
</reference>
<dbReference type="Proteomes" id="UP001195483">
    <property type="component" value="Unassembled WGS sequence"/>
</dbReference>
<evidence type="ECO:0000256" key="1">
    <source>
        <dbReference type="SAM" id="MobiDB-lite"/>
    </source>
</evidence>
<dbReference type="EMBL" id="JAEAOA010001663">
    <property type="protein sequence ID" value="KAK3585222.1"/>
    <property type="molecule type" value="Genomic_DNA"/>
</dbReference>
<feature type="region of interest" description="Disordered" evidence="1">
    <location>
        <begin position="52"/>
        <end position="76"/>
    </location>
</feature>
<gene>
    <name evidence="2" type="ORF">CHS0354_027518</name>
</gene>
<reference evidence="2" key="1">
    <citation type="journal article" date="2021" name="Genome Biol. Evol.">
        <title>A High-Quality Reference Genome for a Parasitic Bivalve with Doubly Uniparental Inheritance (Bivalvia: Unionida).</title>
        <authorList>
            <person name="Smith C.H."/>
        </authorList>
    </citation>
    <scope>NUCLEOTIDE SEQUENCE</scope>
    <source>
        <strain evidence="2">CHS0354</strain>
    </source>
</reference>
<dbReference type="AlphaFoldDB" id="A0AAE0S4R1"/>
<proteinExistence type="predicted"/>
<reference evidence="2" key="2">
    <citation type="journal article" date="2021" name="Genome Biol. Evol.">
        <title>Developing a high-quality reference genome for a parasitic bivalve with doubly uniparental inheritance (Bivalvia: Unionida).</title>
        <authorList>
            <person name="Smith C.H."/>
        </authorList>
    </citation>
    <scope>NUCLEOTIDE SEQUENCE</scope>
    <source>
        <strain evidence="2">CHS0354</strain>
        <tissue evidence="2">Mantle</tissue>
    </source>
</reference>
<organism evidence="2 3">
    <name type="scientific">Potamilus streckersoni</name>
    <dbReference type="NCBI Taxonomy" id="2493646"/>
    <lineage>
        <taxon>Eukaryota</taxon>
        <taxon>Metazoa</taxon>
        <taxon>Spiralia</taxon>
        <taxon>Lophotrochozoa</taxon>
        <taxon>Mollusca</taxon>
        <taxon>Bivalvia</taxon>
        <taxon>Autobranchia</taxon>
        <taxon>Heteroconchia</taxon>
        <taxon>Palaeoheterodonta</taxon>
        <taxon>Unionida</taxon>
        <taxon>Unionoidea</taxon>
        <taxon>Unionidae</taxon>
        <taxon>Ambleminae</taxon>
        <taxon>Lampsilini</taxon>
        <taxon>Potamilus</taxon>
    </lineage>
</organism>
<comment type="caution">
    <text evidence="2">The sequence shown here is derived from an EMBL/GenBank/DDBJ whole genome shotgun (WGS) entry which is preliminary data.</text>
</comment>
<sequence>MSYESLRKSTTEPPLLSLLASGIRCIQFYGQNMVETRGAMGTERSTRTLQKRIAPDGGRDVSPWSCSNGQGDQPRV</sequence>